<dbReference type="PROSITE" id="PS50109">
    <property type="entry name" value="HIS_KIN"/>
    <property type="match status" value="1"/>
</dbReference>
<evidence type="ECO:0000256" key="3">
    <source>
        <dbReference type="ARBA" id="ARBA00012438"/>
    </source>
</evidence>
<dbReference type="InterPro" id="IPR004358">
    <property type="entry name" value="Sig_transdc_His_kin-like_C"/>
</dbReference>
<dbReference type="SUPFAM" id="SSF47384">
    <property type="entry name" value="Homodimeric domain of signal transducing histidine kinase"/>
    <property type="match status" value="1"/>
</dbReference>
<dbReference type="SUPFAM" id="SSF158472">
    <property type="entry name" value="HAMP domain-like"/>
    <property type="match status" value="1"/>
</dbReference>
<keyword evidence="12" id="KW-0902">Two-component regulatory system</keyword>
<evidence type="ECO:0000256" key="15">
    <source>
        <dbReference type="SAM" id="MobiDB-lite"/>
    </source>
</evidence>
<dbReference type="SMART" id="SM00388">
    <property type="entry name" value="HisKA"/>
    <property type="match status" value="1"/>
</dbReference>
<dbReference type="CDD" id="cd00082">
    <property type="entry name" value="HisKA"/>
    <property type="match status" value="1"/>
</dbReference>
<keyword evidence="8" id="KW-0547">Nucleotide-binding</keyword>
<evidence type="ECO:0000256" key="7">
    <source>
        <dbReference type="ARBA" id="ARBA00022692"/>
    </source>
</evidence>
<dbReference type="InterPro" id="IPR047669">
    <property type="entry name" value="MtrAB_MtrB"/>
</dbReference>
<comment type="subcellular location">
    <subcellularLocation>
        <location evidence="2">Cell membrane</location>
        <topology evidence="2">Multi-pass membrane protein</topology>
    </subcellularLocation>
</comment>
<keyword evidence="6" id="KW-0808">Transferase</keyword>
<evidence type="ECO:0000256" key="8">
    <source>
        <dbReference type="ARBA" id="ARBA00022741"/>
    </source>
</evidence>
<keyword evidence="11 16" id="KW-1133">Transmembrane helix</keyword>
<keyword evidence="9 19" id="KW-0418">Kinase</keyword>
<gene>
    <name evidence="19" type="primary">mtrB</name>
    <name evidence="19" type="ORF">ABEG17_03005</name>
</gene>
<dbReference type="AlphaFoldDB" id="A0AAU7JW22"/>
<accession>A0AAU7JW22</accession>
<feature type="transmembrane region" description="Helical" evidence="16">
    <location>
        <begin position="233"/>
        <end position="256"/>
    </location>
</feature>
<dbReference type="Gene3D" id="1.10.287.130">
    <property type="match status" value="1"/>
</dbReference>
<dbReference type="NCBIfam" id="NF040691">
    <property type="entry name" value="MtrAB_MtrB"/>
    <property type="match status" value="1"/>
</dbReference>
<feature type="compositionally biased region" description="Basic and acidic residues" evidence="15">
    <location>
        <begin position="553"/>
        <end position="573"/>
    </location>
</feature>
<evidence type="ECO:0000256" key="11">
    <source>
        <dbReference type="ARBA" id="ARBA00022989"/>
    </source>
</evidence>
<dbReference type="Pfam" id="PF02518">
    <property type="entry name" value="HATPase_c"/>
    <property type="match status" value="1"/>
</dbReference>
<evidence type="ECO:0000259" key="18">
    <source>
        <dbReference type="PROSITE" id="PS50885"/>
    </source>
</evidence>
<evidence type="ECO:0000256" key="14">
    <source>
        <dbReference type="ARBA" id="ARBA00035305"/>
    </source>
</evidence>
<dbReference type="FunFam" id="3.30.565.10:FF:000013">
    <property type="entry name" value="Two-component sensor histidine kinase"/>
    <property type="match status" value="1"/>
</dbReference>
<protein>
    <recommendedName>
        <fullName evidence="14">Sensor histidine kinase MtrB</fullName>
        <ecNumber evidence="3">2.7.13.3</ecNumber>
    </recommendedName>
</protein>
<keyword evidence="4" id="KW-1003">Cell membrane</keyword>
<dbReference type="FunFam" id="1.10.287.130:FF:000010">
    <property type="entry name" value="Two-component sensor histidine kinase"/>
    <property type="match status" value="1"/>
</dbReference>
<organism evidence="19">
    <name type="scientific">Pedococcus sp. KACC 23699</name>
    <dbReference type="NCBI Taxonomy" id="3149228"/>
    <lineage>
        <taxon>Bacteria</taxon>
        <taxon>Bacillati</taxon>
        <taxon>Actinomycetota</taxon>
        <taxon>Actinomycetes</taxon>
        <taxon>Micrococcales</taxon>
        <taxon>Intrasporangiaceae</taxon>
        <taxon>Pedococcus</taxon>
    </lineage>
</organism>
<dbReference type="Gene3D" id="3.30.565.10">
    <property type="entry name" value="Histidine kinase-like ATPase, C-terminal domain"/>
    <property type="match status" value="1"/>
</dbReference>
<evidence type="ECO:0000313" key="19">
    <source>
        <dbReference type="EMBL" id="XBO44314.1"/>
    </source>
</evidence>
<evidence type="ECO:0000256" key="10">
    <source>
        <dbReference type="ARBA" id="ARBA00022840"/>
    </source>
</evidence>
<dbReference type="InterPro" id="IPR003594">
    <property type="entry name" value="HATPase_dom"/>
</dbReference>
<keyword evidence="5" id="KW-0597">Phosphoprotein</keyword>
<reference evidence="19" key="1">
    <citation type="submission" date="2024-05" db="EMBL/GenBank/DDBJ databases">
        <authorList>
            <person name="Kim S."/>
            <person name="Heo J."/>
            <person name="Choi H."/>
            <person name="Choi Y."/>
            <person name="Kwon S.-W."/>
            <person name="Kim Y."/>
        </authorList>
    </citation>
    <scope>NUCLEOTIDE SEQUENCE</scope>
    <source>
        <strain evidence="19">KACC 23699</strain>
    </source>
</reference>
<dbReference type="CDD" id="cd06225">
    <property type="entry name" value="HAMP"/>
    <property type="match status" value="1"/>
</dbReference>
<dbReference type="PRINTS" id="PR00344">
    <property type="entry name" value="BCTRLSENSOR"/>
</dbReference>
<dbReference type="GO" id="GO:0005524">
    <property type="term" value="F:ATP binding"/>
    <property type="evidence" value="ECO:0007669"/>
    <property type="project" value="UniProtKB-KW"/>
</dbReference>
<sequence length="599" mass="65146">MSDSADPGPDRTPTPRGSEHREAGLRALRRFVAGARVATGTALRWLVHAWRRSLQFRVVSTTMLLGLLVVLGLGSYLYSSISDGLEQDRMATAQLETSRLTKTVQDNFDESDRTSSGELDILTQQVIKSAAAPGGDNERYLVFTRSLGNTSDTSVQTVLSGGIGLSSIPDALRQAVRLDPTHQQVTLIGISDPQTGQRVPAVLVGSQVEVPVAGKYDLYVVFPMQREQATLDLITRTFAIGGFALVALVGAIAYVVTRQVVNPVRRAATVAERLSSGRLNERMRARGEDDLARLAKSFNEMADSLQTQIRQLEGLSRVQQRFVSDVSHELRTPLTTIRMAGDLIHDSRRDFDPTVARSAELLHNELDRFEELLGDLLEISRFDAGAAALDVDVIDLRDTVARAVQSAQPLAERWGSTITVTSKGPTQAEMDPRRVERILRNLVVNAVEHGEGRPVEIAIEGNATAVAVAVRDHGVGLRPGEAALVFNRFWRADPARARTTGGTGLGLAISLEDARLHDGWLQAWGEPGQGSCFRLTLPRAYGQPVGESPLPLRPRDAPAPRDRGVADTDRDRASAPTQDLVVQSQVDRRHTPAAPGPPR</sequence>
<keyword evidence="13 16" id="KW-0472">Membrane</keyword>
<dbReference type="Gene3D" id="6.10.340.10">
    <property type="match status" value="1"/>
</dbReference>
<dbReference type="InterPro" id="IPR005467">
    <property type="entry name" value="His_kinase_dom"/>
</dbReference>
<dbReference type="SMART" id="SM00387">
    <property type="entry name" value="HATPase_c"/>
    <property type="match status" value="1"/>
</dbReference>
<evidence type="ECO:0000256" key="6">
    <source>
        <dbReference type="ARBA" id="ARBA00022679"/>
    </source>
</evidence>
<feature type="domain" description="Histidine kinase" evidence="17">
    <location>
        <begin position="325"/>
        <end position="541"/>
    </location>
</feature>
<dbReference type="PROSITE" id="PS50885">
    <property type="entry name" value="HAMP"/>
    <property type="match status" value="1"/>
</dbReference>
<evidence type="ECO:0000256" key="2">
    <source>
        <dbReference type="ARBA" id="ARBA00004651"/>
    </source>
</evidence>
<dbReference type="Pfam" id="PF00512">
    <property type="entry name" value="HisKA"/>
    <property type="match status" value="1"/>
</dbReference>
<dbReference type="Pfam" id="PF00672">
    <property type="entry name" value="HAMP"/>
    <property type="match status" value="1"/>
</dbReference>
<proteinExistence type="predicted"/>
<evidence type="ECO:0000256" key="4">
    <source>
        <dbReference type="ARBA" id="ARBA00022475"/>
    </source>
</evidence>
<feature type="transmembrane region" description="Helical" evidence="16">
    <location>
        <begin position="54"/>
        <end position="79"/>
    </location>
</feature>
<keyword evidence="7 16" id="KW-0812">Transmembrane</keyword>
<feature type="compositionally biased region" description="Polar residues" evidence="15">
    <location>
        <begin position="575"/>
        <end position="585"/>
    </location>
</feature>
<dbReference type="InterPro" id="IPR003660">
    <property type="entry name" value="HAMP_dom"/>
</dbReference>
<evidence type="ECO:0000256" key="9">
    <source>
        <dbReference type="ARBA" id="ARBA00022777"/>
    </source>
</evidence>
<feature type="region of interest" description="Disordered" evidence="15">
    <location>
        <begin position="1"/>
        <end position="23"/>
    </location>
</feature>
<evidence type="ECO:0000256" key="5">
    <source>
        <dbReference type="ARBA" id="ARBA00022553"/>
    </source>
</evidence>
<dbReference type="PANTHER" id="PTHR43711">
    <property type="entry name" value="TWO-COMPONENT HISTIDINE KINASE"/>
    <property type="match status" value="1"/>
</dbReference>
<feature type="domain" description="HAMP" evidence="18">
    <location>
        <begin position="258"/>
        <end position="310"/>
    </location>
</feature>
<dbReference type="GO" id="GO:0005886">
    <property type="term" value="C:plasma membrane"/>
    <property type="evidence" value="ECO:0007669"/>
    <property type="project" value="UniProtKB-SubCell"/>
</dbReference>
<dbReference type="SMART" id="SM00304">
    <property type="entry name" value="HAMP"/>
    <property type="match status" value="1"/>
</dbReference>
<dbReference type="EMBL" id="CP157483">
    <property type="protein sequence ID" value="XBO44314.1"/>
    <property type="molecule type" value="Genomic_DNA"/>
</dbReference>
<dbReference type="InterPro" id="IPR003661">
    <property type="entry name" value="HisK_dim/P_dom"/>
</dbReference>
<dbReference type="InterPro" id="IPR036097">
    <property type="entry name" value="HisK_dim/P_sf"/>
</dbReference>
<dbReference type="RefSeq" id="WP_406831802.1">
    <property type="nucleotide sequence ID" value="NZ_CP157483.1"/>
</dbReference>
<dbReference type="GO" id="GO:0000155">
    <property type="term" value="F:phosphorelay sensor kinase activity"/>
    <property type="evidence" value="ECO:0007669"/>
    <property type="project" value="InterPro"/>
</dbReference>
<dbReference type="SUPFAM" id="SSF55874">
    <property type="entry name" value="ATPase domain of HSP90 chaperone/DNA topoisomerase II/histidine kinase"/>
    <property type="match status" value="1"/>
</dbReference>
<dbReference type="InterPro" id="IPR050736">
    <property type="entry name" value="Sensor_HK_Regulatory"/>
</dbReference>
<evidence type="ECO:0000256" key="1">
    <source>
        <dbReference type="ARBA" id="ARBA00000085"/>
    </source>
</evidence>
<feature type="region of interest" description="Disordered" evidence="15">
    <location>
        <begin position="544"/>
        <end position="599"/>
    </location>
</feature>
<evidence type="ECO:0000256" key="16">
    <source>
        <dbReference type="SAM" id="Phobius"/>
    </source>
</evidence>
<name>A0AAU7JW22_9MICO</name>
<evidence type="ECO:0000256" key="13">
    <source>
        <dbReference type="ARBA" id="ARBA00023136"/>
    </source>
</evidence>
<dbReference type="EC" id="2.7.13.3" evidence="3"/>
<keyword evidence="10" id="KW-0067">ATP-binding</keyword>
<evidence type="ECO:0000259" key="17">
    <source>
        <dbReference type="PROSITE" id="PS50109"/>
    </source>
</evidence>
<evidence type="ECO:0000256" key="12">
    <source>
        <dbReference type="ARBA" id="ARBA00023012"/>
    </source>
</evidence>
<dbReference type="InterPro" id="IPR036890">
    <property type="entry name" value="HATPase_C_sf"/>
</dbReference>
<dbReference type="PANTHER" id="PTHR43711:SF1">
    <property type="entry name" value="HISTIDINE KINASE 1"/>
    <property type="match status" value="1"/>
</dbReference>
<comment type="catalytic activity">
    <reaction evidence="1">
        <text>ATP + protein L-histidine = ADP + protein N-phospho-L-histidine.</text>
        <dbReference type="EC" id="2.7.13.3"/>
    </reaction>
</comment>